<feature type="compositionally biased region" description="Acidic residues" evidence="1">
    <location>
        <begin position="1105"/>
        <end position="1138"/>
    </location>
</feature>
<protein>
    <recommendedName>
        <fullName evidence="4">CCHC-type domain-containing protein</fullName>
    </recommendedName>
</protein>
<reference evidence="2" key="1">
    <citation type="submission" date="2023-07" db="EMBL/GenBank/DDBJ databases">
        <title>A chromosome-level genome assembly of Lolium multiflorum.</title>
        <authorList>
            <person name="Chen Y."/>
            <person name="Copetti D."/>
            <person name="Kolliker R."/>
            <person name="Studer B."/>
        </authorList>
    </citation>
    <scope>NUCLEOTIDE SEQUENCE</scope>
    <source>
        <strain evidence="2">02402/16</strain>
        <tissue evidence="2">Leaf</tissue>
    </source>
</reference>
<feature type="compositionally biased region" description="Basic and acidic residues" evidence="1">
    <location>
        <begin position="983"/>
        <end position="998"/>
    </location>
</feature>
<comment type="caution">
    <text evidence="2">The sequence shown here is derived from an EMBL/GenBank/DDBJ whole genome shotgun (WGS) entry which is preliminary data.</text>
</comment>
<feature type="region of interest" description="Disordered" evidence="1">
    <location>
        <begin position="1067"/>
        <end position="1138"/>
    </location>
</feature>
<dbReference type="EMBL" id="JAUUTY010000001">
    <property type="protein sequence ID" value="KAK1697898.1"/>
    <property type="molecule type" value="Genomic_DNA"/>
</dbReference>
<sequence>MGTSCTAAPNRCLSLKLKPLMVGIAEEPPPPPKYPARRDASHHSSSSLPPSTLDEIHGLNDEDGAANNGFPRRSLHAWEGHLLHQAGYPCPPDTRPPGGGWRLSAGGVPIPPPPQGRALEAAIEEVRLTLSDQDRAEPRYQPDILTAWNSYFLRRWEQELAAYDGPLASPPRNNTAGRKRWWSVSGRTLEAVLEHIEGSNFPLLMMPRRRGHRPATAGSAPSWAPGKKEPSSPPSTRARGSGGIVIREPSTAQGRLRPKREPDTSGERKRKPAKVKVEEAESAEDAAILEAVMARSLQDLVPAENAMPLDQACAWSREQWEKEEAERQARLLEDVARYRRPATPPSGVAVPVIDLEESDDDCTSTELWRIIEEGYSPQDPMNLTRREVVDHQLNAIAIDMIHLAITPKDRAHIHSLKTAKEAWDELYKLFLGNESIQGSHFSEVMANDFVMIEGESPEEMYRRLIALAMQMQDLGATFVDDLWIEKKFYNALLPWSGNKKRNSRPRNSCYNCRDKSHFVADCIYKRRDLNGGYLIRKSKFRPLPKGLSKLSPNNDVTKISSTEKPRTNMLGDEDHRVENEGLEKKKELELISLTQAYEEEVCMRMTLEASALILEDFNNSLISQLIKDRDYALGCLDKLKTKKDYLKEDEGAPKTRGGKVKPSSRRHRDEEQEEIMPTRTTKRQREAAAGARGPQRSMLDVKKGQFLEVRGGNPYFLPRNTRQCPNNYFHHVNQERIYNEVYGAKEFKCCPQYSISMDKLNSDLDYFGEALEICDEQGLIPIMTFSHDFSREVICQFYATVVFLEDEGGYRTLKWMTREHVMEASWQYFARSIGYELPEDDTNTLCIHLQDKPMAKEKMADLYIRGRMLCGSTKGLLPVYDIMNRIYRSTINPKHTNHDEVHGFLVNLLVRTHELRGRGKQLDVMDYIWHEMRDCAFLRKLPQYAPYLMRLICLKWDQEVRGDLLEQCRPNVTIHKEKSPLVKDHDLPRFGKGAPKDKDEDEADSKDSDYVPNSIKTKGLFAKLTARLKKSFCFKRDLEDRMYQAHHDNKKIRQRQKAMMRHMQLPVSEGSEDNITPPGEWKSKLVWSSSEESIPEPPHGKGLAQEEDDDEGEYEEEEDVEDEGDENEDEDDEDDDDE</sequence>
<evidence type="ECO:0008006" key="4">
    <source>
        <dbReference type="Google" id="ProtNLM"/>
    </source>
</evidence>
<dbReference type="Pfam" id="PF14223">
    <property type="entry name" value="Retrotran_gag_2"/>
    <property type="match status" value="1"/>
</dbReference>
<accession>A0AAD8U4U0</accession>
<feature type="compositionally biased region" description="Low complexity" evidence="1">
    <location>
        <begin position="43"/>
        <end position="53"/>
    </location>
</feature>
<evidence type="ECO:0000256" key="1">
    <source>
        <dbReference type="SAM" id="MobiDB-lite"/>
    </source>
</evidence>
<evidence type="ECO:0000313" key="3">
    <source>
        <dbReference type="Proteomes" id="UP001231189"/>
    </source>
</evidence>
<gene>
    <name evidence="2" type="ORF">QYE76_014595</name>
</gene>
<feature type="region of interest" description="Disordered" evidence="1">
    <location>
        <begin position="647"/>
        <end position="694"/>
    </location>
</feature>
<feature type="region of interest" description="Disordered" evidence="1">
    <location>
        <begin position="983"/>
        <end position="1010"/>
    </location>
</feature>
<feature type="region of interest" description="Disordered" evidence="1">
    <location>
        <begin position="551"/>
        <end position="571"/>
    </location>
</feature>
<keyword evidence="3" id="KW-1185">Reference proteome</keyword>
<feature type="region of interest" description="Disordered" evidence="1">
    <location>
        <begin position="23"/>
        <end position="72"/>
    </location>
</feature>
<name>A0AAD8U4U0_LOLMU</name>
<feature type="compositionally biased region" description="Basic residues" evidence="1">
    <location>
        <begin position="656"/>
        <end position="666"/>
    </location>
</feature>
<feature type="compositionally biased region" description="Basic and acidic residues" evidence="1">
    <location>
        <begin position="561"/>
        <end position="571"/>
    </location>
</feature>
<dbReference type="Proteomes" id="UP001231189">
    <property type="component" value="Unassembled WGS sequence"/>
</dbReference>
<feature type="compositionally biased region" description="Polar residues" evidence="1">
    <location>
        <begin position="551"/>
        <end position="560"/>
    </location>
</feature>
<dbReference type="AlphaFoldDB" id="A0AAD8U4U0"/>
<evidence type="ECO:0000313" key="2">
    <source>
        <dbReference type="EMBL" id="KAK1697898.1"/>
    </source>
</evidence>
<proteinExistence type="predicted"/>
<organism evidence="2 3">
    <name type="scientific">Lolium multiflorum</name>
    <name type="common">Italian ryegrass</name>
    <name type="synonym">Lolium perenne subsp. multiflorum</name>
    <dbReference type="NCBI Taxonomy" id="4521"/>
    <lineage>
        <taxon>Eukaryota</taxon>
        <taxon>Viridiplantae</taxon>
        <taxon>Streptophyta</taxon>
        <taxon>Embryophyta</taxon>
        <taxon>Tracheophyta</taxon>
        <taxon>Spermatophyta</taxon>
        <taxon>Magnoliopsida</taxon>
        <taxon>Liliopsida</taxon>
        <taxon>Poales</taxon>
        <taxon>Poaceae</taxon>
        <taxon>BOP clade</taxon>
        <taxon>Pooideae</taxon>
        <taxon>Poodae</taxon>
        <taxon>Poeae</taxon>
        <taxon>Poeae Chloroplast Group 2 (Poeae type)</taxon>
        <taxon>Loliodinae</taxon>
        <taxon>Loliinae</taxon>
        <taxon>Lolium</taxon>
    </lineage>
</organism>
<feature type="region of interest" description="Disordered" evidence="1">
    <location>
        <begin position="206"/>
        <end position="279"/>
    </location>
</feature>